<dbReference type="InterPro" id="IPR019587">
    <property type="entry name" value="Polyketide_cyclase/dehydratase"/>
</dbReference>
<dbReference type="CDD" id="cd07821">
    <property type="entry name" value="PYR_PYL_RCAR_like"/>
    <property type="match status" value="1"/>
</dbReference>
<dbReference type="AlphaFoldDB" id="A0A9N8F1V2"/>
<dbReference type="Proteomes" id="UP001153069">
    <property type="component" value="Unassembled WGS sequence"/>
</dbReference>
<accession>A0A9N8F1V2</accession>
<dbReference type="Gene3D" id="3.30.530.20">
    <property type="match status" value="1"/>
</dbReference>
<organism evidence="1 2">
    <name type="scientific">Seminavis robusta</name>
    <dbReference type="NCBI Taxonomy" id="568900"/>
    <lineage>
        <taxon>Eukaryota</taxon>
        <taxon>Sar</taxon>
        <taxon>Stramenopiles</taxon>
        <taxon>Ochrophyta</taxon>
        <taxon>Bacillariophyta</taxon>
        <taxon>Bacillariophyceae</taxon>
        <taxon>Bacillariophycidae</taxon>
        <taxon>Naviculales</taxon>
        <taxon>Naviculaceae</taxon>
        <taxon>Seminavis</taxon>
    </lineage>
</organism>
<dbReference type="InterPro" id="IPR023393">
    <property type="entry name" value="START-like_dom_sf"/>
</dbReference>
<reference evidence="1" key="1">
    <citation type="submission" date="2020-06" db="EMBL/GenBank/DDBJ databases">
        <authorList>
            <consortium name="Plant Systems Biology data submission"/>
        </authorList>
    </citation>
    <scope>NUCLEOTIDE SEQUENCE</scope>
    <source>
        <strain evidence="1">D6</strain>
    </source>
</reference>
<protein>
    <submittedName>
        <fullName evidence="1">Polyketide cyclase / dehydrase and lipid transport</fullName>
    </submittedName>
</protein>
<gene>
    <name evidence="1" type="ORF">SEMRO_2395_G325930.1</name>
</gene>
<proteinExistence type="predicted"/>
<dbReference type="EMBL" id="CAICTM010002393">
    <property type="protein sequence ID" value="CAB9529064.1"/>
    <property type="molecule type" value="Genomic_DNA"/>
</dbReference>
<evidence type="ECO:0000313" key="2">
    <source>
        <dbReference type="Proteomes" id="UP001153069"/>
    </source>
</evidence>
<dbReference type="Pfam" id="PF10604">
    <property type="entry name" value="Polyketide_cyc2"/>
    <property type="match status" value="1"/>
</dbReference>
<comment type="caution">
    <text evidence="1">The sequence shown here is derived from an EMBL/GenBank/DDBJ whole genome shotgun (WGS) entry which is preliminary data.</text>
</comment>
<sequence length="156" mass="16968">MGTFQVETTVNAPVSEVWDRLAGDIGSIAEWNPGVKDSYTLEGAKKTGLGAQRHCNLGGGNHLEEDVVKFEEEQAITFRITKSNMPFARADIRFTLSPTTIPSSGLAATKVTCSPDYKLKYGCIGDFLDMIMVKSTYKNGMKNLLAGLKKDVEANS</sequence>
<name>A0A9N8F1V2_9STRA</name>
<keyword evidence="2" id="KW-1185">Reference proteome</keyword>
<dbReference type="SUPFAM" id="SSF55961">
    <property type="entry name" value="Bet v1-like"/>
    <property type="match status" value="1"/>
</dbReference>
<evidence type="ECO:0000313" key="1">
    <source>
        <dbReference type="EMBL" id="CAB9529064.1"/>
    </source>
</evidence>